<accession>A0A814IQG4</accession>
<evidence type="ECO:0000313" key="12">
    <source>
        <dbReference type="Proteomes" id="UP000663855"/>
    </source>
</evidence>
<feature type="disulfide bond" evidence="9">
    <location>
        <begin position="208"/>
        <end position="223"/>
    </location>
</feature>
<comment type="subcellular location">
    <subcellularLocation>
        <location evidence="1">Membrane</location>
        <topology evidence="1">Single-pass membrane protein</topology>
    </subcellularLocation>
</comment>
<keyword evidence="2" id="KW-0812">Transmembrane</keyword>
<keyword evidence="3" id="KW-0677">Repeat</keyword>
<evidence type="ECO:0000256" key="7">
    <source>
        <dbReference type="ARBA" id="ARBA00023170"/>
    </source>
</evidence>
<proteinExistence type="predicted"/>
<dbReference type="AlphaFoldDB" id="A0A814IQG4"/>
<dbReference type="Proteomes" id="UP000681967">
    <property type="component" value="Unassembled WGS sequence"/>
</dbReference>
<reference evidence="10" key="1">
    <citation type="submission" date="2021-02" db="EMBL/GenBank/DDBJ databases">
        <authorList>
            <person name="Nowell W R."/>
        </authorList>
    </citation>
    <scope>NUCLEOTIDE SEQUENCE</scope>
</reference>
<gene>
    <name evidence="11" type="ORF">BYL167_LOCUS24436</name>
    <name evidence="10" type="ORF">CJN711_LOCUS3548</name>
</gene>
<keyword evidence="8" id="KW-0325">Glycoprotein</keyword>
<dbReference type="SMART" id="SM00192">
    <property type="entry name" value="LDLa"/>
    <property type="match status" value="4"/>
</dbReference>
<dbReference type="PANTHER" id="PTHR22722:SF5">
    <property type="entry name" value="LOW-DENSITY LIPOPROTEIN RECEPTOR-RELATED PROTEIN 1B"/>
    <property type="match status" value="1"/>
</dbReference>
<feature type="disulfide bond" evidence="9">
    <location>
        <begin position="309"/>
        <end position="324"/>
    </location>
</feature>
<dbReference type="InterPro" id="IPR002172">
    <property type="entry name" value="LDrepeatLR_classA_rpt"/>
</dbReference>
<evidence type="ECO:0000256" key="9">
    <source>
        <dbReference type="PROSITE-ProRule" id="PRU00124"/>
    </source>
</evidence>
<dbReference type="Gene3D" id="4.10.400.10">
    <property type="entry name" value="Low-density Lipoprotein Receptor"/>
    <property type="match status" value="2"/>
</dbReference>
<protein>
    <submittedName>
        <fullName evidence="10">Uncharacterized protein</fullName>
    </submittedName>
</protein>
<dbReference type="PANTHER" id="PTHR22722">
    <property type="entry name" value="LOW-DENSITY LIPOPROTEIN RECEPTOR-RELATED PROTEIN 2-RELATED"/>
    <property type="match status" value="1"/>
</dbReference>
<dbReference type="CDD" id="cd00112">
    <property type="entry name" value="LDLa"/>
    <property type="match status" value="1"/>
</dbReference>
<evidence type="ECO:0000256" key="8">
    <source>
        <dbReference type="ARBA" id="ARBA00023180"/>
    </source>
</evidence>
<evidence type="ECO:0000313" key="11">
    <source>
        <dbReference type="EMBL" id="CAF4222389.1"/>
    </source>
</evidence>
<dbReference type="GO" id="GO:0043235">
    <property type="term" value="C:receptor complex"/>
    <property type="evidence" value="ECO:0007669"/>
    <property type="project" value="TreeGrafter"/>
</dbReference>
<dbReference type="InterPro" id="IPR051221">
    <property type="entry name" value="LDLR-related"/>
</dbReference>
<evidence type="ECO:0000256" key="3">
    <source>
        <dbReference type="ARBA" id="ARBA00022737"/>
    </source>
</evidence>
<evidence type="ECO:0000256" key="4">
    <source>
        <dbReference type="ARBA" id="ARBA00022989"/>
    </source>
</evidence>
<dbReference type="Proteomes" id="UP000663855">
    <property type="component" value="Unassembled WGS sequence"/>
</dbReference>
<evidence type="ECO:0000256" key="1">
    <source>
        <dbReference type="ARBA" id="ARBA00004167"/>
    </source>
</evidence>
<dbReference type="EMBL" id="CAJNOV010000508">
    <property type="protein sequence ID" value="CAF1025841.1"/>
    <property type="molecule type" value="Genomic_DNA"/>
</dbReference>
<dbReference type="PRINTS" id="PR00261">
    <property type="entry name" value="LDLRECEPTOR"/>
</dbReference>
<dbReference type="SUPFAM" id="SSF57424">
    <property type="entry name" value="LDL receptor-like module"/>
    <property type="match status" value="2"/>
</dbReference>
<organism evidence="10 12">
    <name type="scientific">Rotaria magnacalcarata</name>
    <dbReference type="NCBI Taxonomy" id="392030"/>
    <lineage>
        <taxon>Eukaryota</taxon>
        <taxon>Metazoa</taxon>
        <taxon>Spiralia</taxon>
        <taxon>Gnathifera</taxon>
        <taxon>Rotifera</taxon>
        <taxon>Eurotatoria</taxon>
        <taxon>Bdelloidea</taxon>
        <taxon>Philodinida</taxon>
        <taxon>Philodinidae</taxon>
        <taxon>Rotaria</taxon>
    </lineage>
</organism>
<name>A0A814IQG4_9BILA</name>
<dbReference type="InterPro" id="IPR036055">
    <property type="entry name" value="LDL_receptor-like_sf"/>
</dbReference>
<keyword evidence="6 9" id="KW-1015">Disulfide bond</keyword>
<comment type="caution">
    <text evidence="10">The sequence shown here is derived from an EMBL/GenBank/DDBJ whole genome shotgun (WGS) entry which is preliminary data.</text>
</comment>
<evidence type="ECO:0000256" key="2">
    <source>
        <dbReference type="ARBA" id="ARBA00022692"/>
    </source>
</evidence>
<evidence type="ECO:0000256" key="6">
    <source>
        <dbReference type="ARBA" id="ARBA00023157"/>
    </source>
</evidence>
<dbReference type="EMBL" id="CAJOBH010021165">
    <property type="protein sequence ID" value="CAF4222389.1"/>
    <property type="molecule type" value="Genomic_DNA"/>
</dbReference>
<dbReference type="GO" id="GO:0005886">
    <property type="term" value="C:plasma membrane"/>
    <property type="evidence" value="ECO:0007669"/>
    <property type="project" value="TreeGrafter"/>
</dbReference>
<evidence type="ECO:0000256" key="5">
    <source>
        <dbReference type="ARBA" id="ARBA00023136"/>
    </source>
</evidence>
<dbReference type="PROSITE" id="PS01209">
    <property type="entry name" value="LDLRA_1"/>
    <property type="match status" value="1"/>
</dbReference>
<dbReference type="PROSITE" id="PS50068">
    <property type="entry name" value="LDLRA_2"/>
    <property type="match status" value="2"/>
</dbReference>
<keyword evidence="4" id="KW-1133">Transmembrane helix</keyword>
<comment type="caution">
    <text evidence="9">Lacks conserved residue(s) required for the propagation of feature annotation.</text>
</comment>
<dbReference type="InterPro" id="IPR023415">
    <property type="entry name" value="LDLR_class-A_CS"/>
</dbReference>
<evidence type="ECO:0000313" key="10">
    <source>
        <dbReference type="EMBL" id="CAF1025841.1"/>
    </source>
</evidence>
<keyword evidence="7" id="KW-0675">Receptor</keyword>
<sequence length="362" mass="41566">MFNIAEWDVFSVPVENSLTSIRTNSIVIDNHTSLNSSVNLWSLDIVHHQSLSSSFTCPYSSSSLAVRRINDGYFDCLGGEDERCSSHPMTEPYRYRRQTVLPPQYVSYQQLGNGINECDDGTDEISHEIRWVLFKCSVPDNFACWVFRGDGIEDNRIKSVRLSFHRYCDTIWDTLDGQDERDCVHWTCLPGIFRCNTTGQCIREVDLCDKAFDCYNDEDELQCWNSSRKWSLAQQCDPLREHFCITSQYVKDQTLSRPCIPYSKLGDSQVDCLGGRDERNVLSCSDHMMLSDHFLCDRGRKCLTYTDICNGVDDCIDGTDELICFWNRQHCTQGQFACANIERCTNSLCHPKDACSDGSNWF</sequence>
<dbReference type="GO" id="GO:0005041">
    <property type="term" value="F:low-density lipoprotein particle receptor activity"/>
    <property type="evidence" value="ECO:0007669"/>
    <property type="project" value="TreeGrafter"/>
</dbReference>
<dbReference type="Pfam" id="PF00057">
    <property type="entry name" value="Ldl_recept_a"/>
    <property type="match status" value="1"/>
</dbReference>
<keyword evidence="5" id="KW-0472">Membrane</keyword>